<dbReference type="RefSeq" id="WP_373973283.1">
    <property type="nucleotide sequence ID" value="NZ_JBHDLJ010000018.1"/>
</dbReference>
<name>A0ABV4UV05_9MICC</name>
<evidence type="ECO:0000313" key="2">
    <source>
        <dbReference type="Proteomes" id="UP001575652"/>
    </source>
</evidence>
<dbReference type="EMBL" id="JBHDLJ010000018">
    <property type="protein sequence ID" value="MFB0836107.1"/>
    <property type="molecule type" value="Genomic_DNA"/>
</dbReference>
<gene>
    <name evidence="1" type="ORF">ACETWP_16075</name>
</gene>
<protein>
    <submittedName>
        <fullName evidence="1">Uncharacterized protein</fullName>
    </submittedName>
</protein>
<dbReference type="Proteomes" id="UP001575652">
    <property type="component" value="Unassembled WGS sequence"/>
</dbReference>
<reference evidence="1 2" key="1">
    <citation type="submission" date="2024-09" db="EMBL/GenBank/DDBJ databases">
        <authorList>
            <person name="Salinas-Garcia M.A."/>
            <person name="Prieme A."/>
        </authorList>
    </citation>
    <scope>NUCLEOTIDE SEQUENCE [LARGE SCALE GENOMIC DNA]</scope>
    <source>
        <strain evidence="1 2">DSM 21081</strain>
    </source>
</reference>
<keyword evidence="2" id="KW-1185">Reference proteome</keyword>
<comment type="caution">
    <text evidence="1">The sequence shown here is derived from an EMBL/GenBank/DDBJ whole genome shotgun (WGS) entry which is preliminary data.</text>
</comment>
<accession>A0ABV4UV05</accession>
<evidence type="ECO:0000313" key="1">
    <source>
        <dbReference type="EMBL" id="MFB0836107.1"/>
    </source>
</evidence>
<proteinExistence type="predicted"/>
<organism evidence="1 2">
    <name type="scientific">Arthrobacter halodurans</name>
    <dbReference type="NCBI Taxonomy" id="516699"/>
    <lineage>
        <taxon>Bacteria</taxon>
        <taxon>Bacillati</taxon>
        <taxon>Actinomycetota</taxon>
        <taxon>Actinomycetes</taxon>
        <taxon>Micrococcales</taxon>
        <taxon>Micrococcaceae</taxon>
        <taxon>Arthrobacter</taxon>
    </lineage>
</organism>
<sequence>MSLPTTFTGREFHRTITDDEFLLSDIASGEVVFFFPLPMMALQVRGGYVF</sequence>